<dbReference type="Proteomes" id="UP000000322">
    <property type="component" value="Chromosome"/>
</dbReference>
<dbReference type="AlphaFoldDB" id="D1BBL3"/>
<dbReference type="HOGENOM" id="CLU_2525630_0_0_11"/>
<dbReference type="OrthoDB" id="5148799at2"/>
<organism evidence="1 2">
    <name type="scientific">Sanguibacter keddieii (strain ATCC 51767 / DSM 10542 / NCFB 3025 / ST-74)</name>
    <dbReference type="NCBI Taxonomy" id="446469"/>
    <lineage>
        <taxon>Bacteria</taxon>
        <taxon>Bacillati</taxon>
        <taxon>Actinomycetota</taxon>
        <taxon>Actinomycetes</taxon>
        <taxon>Micrococcales</taxon>
        <taxon>Sanguibacteraceae</taxon>
        <taxon>Sanguibacter</taxon>
    </lineage>
</organism>
<name>D1BBL3_SANKS</name>
<dbReference type="RefSeq" id="WP_012867853.1">
    <property type="nucleotide sequence ID" value="NC_013521.1"/>
</dbReference>
<keyword evidence="2" id="KW-1185">Reference proteome</keyword>
<proteinExistence type="predicted"/>
<evidence type="ECO:0000313" key="2">
    <source>
        <dbReference type="Proteomes" id="UP000000322"/>
    </source>
</evidence>
<evidence type="ECO:0000313" key="1">
    <source>
        <dbReference type="EMBL" id="ACZ22784.1"/>
    </source>
</evidence>
<reference evidence="1 2" key="1">
    <citation type="journal article" date="2009" name="Stand. Genomic Sci.">
        <title>Complete genome sequence of Sanguibacter keddieii type strain (ST-74).</title>
        <authorList>
            <person name="Ivanova N."/>
            <person name="Sikorski J."/>
            <person name="Sims D."/>
            <person name="Brettin T."/>
            <person name="Detter J.C."/>
            <person name="Han C."/>
            <person name="Lapidus A."/>
            <person name="Copeland A."/>
            <person name="Glavina Del Rio T."/>
            <person name="Nolan M."/>
            <person name="Chen F."/>
            <person name="Lucas S."/>
            <person name="Tice H."/>
            <person name="Cheng J.F."/>
            <person name="Bruce D."/>
            <person name="Goodwin L."/>
            <person name="Pitluck S."/>
            <person name="Pati A."/>
            <person name="Mavromatis K."/>
            <person name="Chen A."/>
            <person name="Palaniappan K."/>
            <person name="D'haeseleer P."/>
            <person name="Chain P."/>
            <person name="Bristow J."/>
            <person name="Eisen J.A."/>
            <person name="Markowitz V."/>
            <person name="Hugenholtz P."/>
            <person name="Goker M."/>
            <person name="Pukall R."/>
            <person name="Klenk H.P."/>
            <person name="Kyrpides N.C."/>
        </authorList>
    </citation>
    <scope>NUCLEOTIDE SEQUENCE [LARGE SCALE GENOMIC DNA]</scope>
    <source>
        <strain evidence="2">ATCC 51767 / DSM 10542 / NCFB 3025 / ST-74</strain>
    </source>
</reference>
<gene>
    <name evidence="1" type="ordered locus">Sked_28820</name>
</gene>
<dbReference type="EMBL" id="CP001819">
    <property type="protein sequence ID" value="ACZ22784.1"/>
    <property type="molecule type" value="Genomic_DNA"/>
</dbReference>
<sequence>MTNYIALVEQASGANEVWSEQKFLVYRGSLELAVTLMDRGPGEIFRYMARAEVTPGRGVEIESTGNPASTPDEALENIHWNEFD</sequence>
<dbReference type="KEGG" id="ske:Sked_28820"/>
<dbReference type="STRING" id="446469.Sked_28820"/>
<protein>
    <submittedName>
        <fullName evidence="1">Uncharacterized protein</fullName>
    </submittedName>
</protein>
<accession>D1BBL3</accession>